<name>A0A1F7WE45_9BACT</name>
<dbReference type="STRING" id="1802424.A2480_01345"/>
<evidence type="ECO:0000256" key="1">
    <source>
        <dbReference type="SAM" id="Phobius"/>
    </source>
</evidence>
<proteinExistence type="predicted"/>
<keyword evidence="1" id="KW-0812">Transmembrane</keyword>
<organism evidence="2 3">
    <name type="scientific">Candidatus Uhrbacteria bacterium RIFOXYC2_FULL_47_19</name>
    <dbReference type="NCBI Taxonomy" id="1802424"/>
    <lineage>
        <taxon>Bacteria</taxon>
        <taxon>Candidatus Uhriibacteriota</taxon>
    </lineage>
</organism>
<protein>
    <recommendedName>
        <fullName evidence="4">Glycerophosphoryl diester phosphodiesterase membrane domain-containing protein</fullName>
    </recommendedName>
</protein>
<feature type="transmembrane region" description="Helical" evidence="1">
    <location>
        <begin position="168"/>
        <end position="194"/>
    </location>
</feature>
<feature type="transmembrane region" description="Helical" evidence="1">
    <location>
        <begin position="57"/>
        <end position="77"/>
    </location>
</feature>
<comment type="caution">
    <text evidence="2">The sequence shown here is derived from an EMBL/GenBank/DDBJ whole genome shotgun (WGS) entry which is preliminary data.</text>
</comment>
<reference evidence="2 3" key="1">
    <citation type="journal article" date="2016" name="Nat. Commun.">
        <title>Thousands of microbial genomes shed light on interconnected biogeochemical processes in an aquifer system.</title>
        <authorList>
            <person name="Anantharaman K."/>
            <person name="Brown C.T."/>
            <person name="Hug L.A."/>
            <person name="Sharon I."/>
            <person name="Castelle C.J."/>
            <person name="Probst A.J."/>
            <person name="Thomas B.C."/>
            <person name="Singh A."/>
            <person name="Wilkins M.J."/>
            <person name="Karaoz U."/>
            <person name="Brodie E.L."/>
            <person name="Williams K.H."/>
            <person name="Hubbard S.S."/>
            <person name="Banfield J.F."/>
        </authorList>
    </citation>
    <scope>NUCLEOTIDE SEQUENCE [LARGE SCALE GENOMIC DNA]</scope>
</reference>
<dbReference type="Proteomes" id="UP000176988">
    <property type="component" value="Unassembled WGS sequence"/>
</dbReference>
<keyword evidence="1" id="KW-1133">Transmembrane helix</keyword>
<accession>A0A1F7WE45</accession>
<evidence type="ECO:0000313" key="2">
    <source>
        <dbReference type="EMBL" id="OGM00837.1"/>
    </source>
</evidence>
<gene>
    <name evidence="2" type="ORF">A2480_01345</name>
</gene>
<feature type="transmembrane region" description="Helical" evidence="1">
    <location>
        <begin position="107"/>
        <end position="136"/>
    </location>
</feature>
<evidence type="ECO:0008006" key="4">
    <source>
        <dbReference type="Google" id="ProtNLM"/>
    </source>
</evidence>
<feature type="transmembrane region" description="Helical" evidence="1">
    <location>
        <begin position="224"/>
        <end position="246"/>
    </location>
</feature>
<evidence type="ECO:0000313" key="3">
    <source>
        <dbReference type="Proteomes" id="UP000176988"/>
    </source>
</evidence>
<feature type="transmembrane region" description="Helical" evidence="1">
    <location>
        <begin position="28"/>
        <end position="50"/>
    </location>
</feature>
<keyword evidence="1" id="KW-0472">Membrane</keyword>
<sequence>MSQLIGPGDIIVVSWQNFRRNFQFYAEMVVWLIVLSLLQWTISVVLQAYVPDKILRLALFTILSIPGSLGFLVIYATTVDLTIKGLSGEPISVRKSLFHGLRHLLPLLWVMFLTSMAIFGGFLLLFIPALIFLIWFRFAQYHTMSGGERGFQALGASRNLITGRWFAVLFRVMVPFFFFAIAASFVRMLVYLAVGTALGDPRLFFGQIADADQLSHLHTLITAIVPQAIDGLAIALFLGADLALWLDLKRKG</sequence>
<dbReference type="EMBL" id="MGFG01000023">
    <property type="protein sequence ID" value="OGM00837.1"/>
    <property type="molecule type" value="Genomic_DNA"/>
</dbReference>
<dbReference type="AlphaFoldDB" id="A0A1F7WE45"/>